<dbReference type="Gene3D" id="3.30.70.1450">
    <property type="entry name" value="Regulator of K+ conductance, C-terminal domain"/>
    <property type="match status" value="2"/>
</dbReference>
<evidence type="ECO:0000259" key="7">
    <source>
        <dbReference type="PROSITE" id="PS51201"/>
    </source>
</evidence>
<dbReference type="KEGG" id="tse:THMIRHAS_02450"/>
<dbReference type="InterPro" id="IPR050721">
    <property type="entry name" value="Trk_Ktr_HKT_K-transport"/>
</dbReference>
<proteinExistence type="predicted"/>
<name>A0A6F8PRW4_9GAMM</name>
<keyword evidence="3" id="KW-0633">Potassium transport</keyword>
<dbReference type="Gene3D" id="3.40.50.720">
    <property type="entry name" value="NAD(P)-binding Rossmann-like Domain"/>
    <property type="match status" value="2"/>
</dbReference>
<keyword evidence="10" id="KW-1185">Reference proteome</keyword>
<dbReference type="PANTHER" id="PTHR43833">
    <property type="entry name" value="POTASSIUM CHANNEL PROTEIN 2-RELATED-RELATED"/>
    <property type="match status" value="1"/>
</dbReference>
<dbReference type="FunFam" id="3.40.50.720:FF:000042">
    <property type="entry name" value="Trk system potassium transporter TrkA"/>
    <property type="match status" value="1"/>
</dbReference>
<dbReference type="Pfam" id="PF02254">
    <property type="entry name" value="TrkA_N"/>
    <property type="match status" value="2"/>
</dbReference>
<evidence type="ECO:0000256" key="5">
    <source>
        <dbReference type="ARBA" id="ARBA00023027"/>
    </source>
</evidence>
<dbReference type="RefSeq" id="WP_173269653.1">
    <property type="nucleotide sequence ID" value="NZ_AP021889.1"/>
</dbReference>
<dbReference type="Pfam" id="PF02080">
    <property type="entry name" value="TrkA_C"/>
    <property type="match status" value="2"/>
</dbReference>
<dbReference type="AlphaFoldDB" id="A0A6F8PRW4"/>
<evidence type="ECO:0000256" key="1">
    <source>
        <dbReference type="ARBA" id="ARBA00017378"/>
    </source>
</evidence>
<dbReference type="InterPro" id="IPR003148">
    <property type="entry name" value="RCK_N"/>
</dbReference>
<dbReference type="PROSITE" id="PS51201">
    <property type="entry name" value="RCK_N"/>
    <property type="match status" value="2"/>
</dbReference>
<protein>
    <recommendedName>
        <fullName evidence="1">Trk system potassium uptake protein TrkA</fullName>
    </recommendedName>
</protein>
<feature type="domain" description="RCK C-terminal" evidence="8">
    <location>
        <begin position="146"/>
        <end position="232"/>
    </location>
</feature>
<dbReference type="SUPFAM" id="SSF51735">
    <property type="entry name" value="NAD(P)-binding Rossmann-fold domains"/>
    <property type="match status" value="2"/>
</dbReference>
<dbReference type="GO" id="GO:0005886">
    <property type="term" value="C:plasma membrane"/>
    <property type="evidence" value="ECO:0007669"/>
    <property type="project" value="InterPro"/>
</dbReference>
<keyword evidence="5" id="KW-0520">NAD</keyword>
<reference evidence="10" key="1">
    <citation type="submission" date="2019-11" db="EMBL/GenBank/DDBJ databases">
        <title>Isolation and characterization of two novel species in the genus Thiomicrorhabdus.</title>
        <authorList>
            <person name="Mochizuki J."/>
            <person name="Kojima H."/>
            <person name="Fukui M."/>
        </authorList>
    </citation>
    <scope>NUCLEOTIDE SEQUENCE [LARGE SCALE GENOMIC DNA]</scope>
    <source>
        <strain evidence="10">aks77</strain>
    </source>
</reference>
<evidence type="ECO:0000313" key="10">
    <source>
        <dbReference type="Proteomes" id="UP000501726"/>
    </source>
</evidence>
<keyword evidence="4" id="KW-0630">Potassium</keyword>
<evidence type="ECO:0000256" key="4">
    <source>
        <dbReference type="ARBA" id="ARBA00022958"/>
    </source>
</evidence>
<dbReference type="InterPro" id="IPR036721">
    <property type="entry name" value="RCK_C_sf"/>
</dbReference>
<evidence type="ECO:0000256" key="3">
    <source>
        <dbReference type="ARBA" id="ARBA00022538"/>
    </source>
</evidence>
<dbReference type="GO" id="GO:0015079">
    <property type="term" value="F:potassium ion transmembrane transporter activity"/>
    <property type="evidence" value="ECO:0007669"/>
    <property type="project" value="InterPro"/>
</dbReference>
<keyword evidence="6" id="KW-0406">Ion transport</keyword>
<organism evidence="9 10">
    <name type="scientific">Thiosulfatimonas sediminis</name>
    <dbReference type="NCBI Taxonomy" id="2675054"/>
    <lineage>
        <taxon>Bacteria</taxon>
        <taxon>Pseudomonadati</taxon>
        <taxon>Pseudomonadota</taxon>
        <taxon>Gammaproteobacteria</taxon>
        <taxon>Thiotrichales</taxon>
        <taxon>Piscirickettsiaceae</taxon>
        <taxon>Thiosulfatimonas</taxon>
    </lineage>
</organism>
<keyword evidence="2" id="KW-0813">Transport</keyword>
<evidence type="ECO:0000313" key="9">
    <source>
        <dbReference type="EMBL" id="BBP44872.1"/>
    </source>
</evidence>
<evidence type="ECO:0000259" key="8">
    <source>
        <dbReference type="PROSITE" id="PS51202"/>
    </source>
</evidence>
<dbReference type="NCBIfam" id="NF007030">
    <property type="entry name" value="PRK09496.1-1"/>
    <property type="match status" value="1"/>
</dbReference>
<feature type="domain" description="RCK N-terminal" evidence="7">
    <location>
        <begin position="238"/>
        <end position="354"/>
    </location>
</feature>
<feature type="domain" description="RCK N-terminal" evidence="7">
    <location>
        <begin position="1"/>
        <end position="120"/>
    </location>
</feature>
<dbReference type="Proteomes" id="UP000501726">
    <property type="component" value="Chromosome"/>
</dbReference>
<dbReference type="InterPro" id="IPR006036">
    <property type="entry name" value="K_uptake_TrkA"/>
</dbReference>
<dbReference type="NCBIfam" id="NF007039">
    <property type="entry name" value="PRK09496.3-2"/>
    <property type="match status" value="1"/>
</dbReference>
<dbReference type="EMBL" id="AP021889">
    <property type="protein sequence ID" value="BBP44872.1"/>
    <property type="molecule type" value="Genomic_DNA"/>
</dbReference>
<dbReference type="NCBIfam" id="NF007032">
    <property type="entry name" value="PRK09496.1-4"/>
    <property type="match status" value="1"/>
</dbReference>
<dbReference type="NCBIfam" id="NF007031">
    <property type="entry name" value="PRK09496.1-2"/>
    <property type="match status" value="1"/>
</dbReference>
<evidence type="ECO:0000256" key="2">
    <source>
        <dbReference type="ARBA" id="ARBA00022448"/>
    </source>
</evidence>
<gene>
    <name evidence="9" type="primary">trkA</name>
    <name evidence="9" type="ORF">THMIRHAS_02450</name>
</gene>
<evidence type="ECO:0000256" key="6">
    <source>
        <dbReference type="ARBA" id="ARBA00023065"/>
    </source>
</evidence>
<dbReference type="PROSITE" id="PS51202">
    <property type="entry name" value="RCK_C"/>
    <property type="match status" value="2"/>
</dbReference>
<accession>A0A6F8PRW4</accession>
<dbReference type="SUPFAM" id="SSF116726">
    <property type="entry name" value="TrkA C-terminal domain-like"/>
    <property type="match status" value="2"/>
</dbReference>
<dbReference type="InterPro" id="IPR036291">
    <property type="entry name" value="NAD(P)-bd_dom_sf"/>
</dbReference>
<sequence length="468" mass="51934">MNIVILGAGQVGSSLAEVLANENNDVTVVDIDRLHLQRLQDRLDIRTVFGHASHPNVLRQAGLEDADMLIAATQNDETNIVACHLAQIMFKVPTKIARVRGRSYLDHPELFSSQFDEKAINIDLLISPENLVTEYILQLIEYPGSLQVIDFHHSKLRMVAMRAYQDGLLVNKQINTLKKHLPSAIKTRIVAIYRNKDEIVMPTGETVIRAGDEVFFLAEPRHVPAIIAELRQKKEKPSRNIMIGGGGNIGFHLAKALEGDHLVKLVDHNMQQAREVAEQLDKTVVIRGDISDKDLLLEENIDEIDLFIAVTNSDEANIISGMLAKKLGVRRVIALVNNQSYVELIQLNGIDVAISADSITTSHLLHHTRRGDTVKAVTLRRGAAEAMEVVAHGSENTSDIIGKTIAQIPWPSDITVGAIIRKDNVIIAHRDLEIEAEDHVVLFLTDPNSASAIAELFATSEPSWFRWN</sequence>
<dbReference type="PRINTS" id="PR00335">
    <property type="entry name" value="KUPTAKETRKA"/>
</dbReference>
<dbReference type="InterPro" id="IPR006037">
    <property type="entry name" value="RCK_C"/>
</dbReference>
<dbReference type="PANTHER" id="PTHR43833:SF5">
    <property type="entry name" value="TRK SYSTEM POTASSIUM UPTAKE PROTEIN TRKA"/>
    <property type="match status" value="1"/>
</dbReference>
<feature type="domain" description="RCK C-terminal" evidence="8">
    <location>
        <begin position="374"/>
        <end position="459"/>
    </location>
</feature>